<dbReference type="RefSeq" id="XP_022393180.1">
    <property type="nucleotide sequence ID" value="XM_022528849.1"/>
</dbReference>
<keyword evidence="5" id="KW-0804">Transcription</keyword>
<dbReference type="SUPFAM" id="SSF57701">
    <property type="entry name" value="Zn2/Cys6 DNA-binding domain"/>
    <property type="match status" value="1"/>
</dbReference>
<keyword evidence="4" id="KW-0238">DNA-binding</keyword>
<dbReference type="InterPro" id="IPR036864">
    <property type="entry name" value="Zn2-C6_fun-type_DNA-bd_sf"/>
</dbReference>
<evidence type="ECO:0000256" key="3">
    <source>
        <dbReference type="ARBA" id="ARBA00023015"/>
    </source>
</evidence>
<keyword evidence="3" id="KW-0805">Transcription regulation</keyword>
<dbReference type="Gene3D" id="4.10.240.10">
    <property type="entry name" value="Zn(2)-C6 fungal-type DNA-binding domain"/>
    <property type="match status" value="1"/>
</dbReference>
<accession>A0A1F8ACN6</accession>
<feature type="domain" description="Zn(2)-C6 fungal-type" evidence="8">
    <location>
        <begin position="29"/>
        <end position="59"/>
    </location>
</feature>
<evidence type="ECO:0000256" key="2">
    <source>
        <dbReference type="ARBA" id="ARBA00022833"/>
    </source>
</evidence>
<feature type="compositionally biased region" description="Polar residues" evidence="7">
    <location>
        <begin position="121"/>
        <end position="134"/>
    </location>
</feature>
<organism evidence="9 10">
    <name type="scientific">Aspergillus bombycis</name>
    <dbReference type="NCBI Taxonomy" id="109264"/>
    <lineage>
        <taxon>Eukaryota</taxon>
        <taxon>Fungi</taxon>
        <taxon>Dikarya</taxon>
        <taxon>Ascomycota</taxon>
        <taxon>Pezizomycotina</taxon>
        <taxon>Eurotiomycetes</taxon>
        <taxon>Eurotiomycetidae</taxon>
        <taxon>Eurotiales</taxon>
        <taxon>Aspergillaceae</taxon>
        <taxon>Aspergillus</taxon>
    </lineage>
</organism>
<dbReference type="OrthoDB" id="1600564at2759"/>
<dbReference type="GO" id="GO:0005634">
    <property type="term" value="C:nucleus"/>
    <property type="evidence" value="ECO:0007669"/>
    <property type="project" value="UniProtKB-SubCell"/>
</dbReference>
<evidence type="ECO:0000256" key="7">
    <source>
        <dbReference type="SAM" id="MobiDB-lite"/>
    </source>
</evidence>
<evidence type="ECO:0000256" key="6">
    <source>
        <dbReference type="ARBA" id="ARBA00023242"/>
    </source>
</evidence>
<feature type="region of interest" description="Disordered" evidence="7">
    <location>
        <begin position="121"/>
        <end position="159"/>
    </location>
</feature>
<evidence type="ECO:0000313" key="9">
    <source>
        <dbReference type="EMBL" id="OGM49463.1"/>
    </source>
</evidence>
<evidence type="ECO:0000259" key="8">
    <source>
        <dbReference type="PROSITE" id="PS00463"/>
    </source>
</evidence>
<evidence type="ECO:0000256" key="4">
    <source>
        <dbReference type="ARBA" id="ARBA00023125"/>
    </source>
</evidence>
<name>A0A1F8ACN6_9EURO</name>
<keyword evidence="10" id="KW-1185">Reference proteome</keyword>
<dbReference type="AlphaFoldDB" id="A0A1F8ACN6"/>
<dbReference type="PANTHER" id="PTHR31845">
    <property type="entry name" value="FINGER DOMAIN PROTEIN, PUTATIVE-RELATED"/>
    <property type="match status" value="1"/>
</dbReference>
<dbReference type="PANTHER" id="PTHR31845:SF32">
    <property type="entry name" value="MISCELLANEOUS ZN(II)2CYS6 TRANSCRIPTION FACTOR (EUROFUNG)-RELATED"/>
    <property type="match status" value="1"/>
</dbReference>
<dbReference type="GO" id="GO:0008270">
    <property type="term" value="F:zinc ion binding"/>
    <property type="evidence" value="ECO:0007669"/>
    <property type="project" value="InterPro"/>
</dbReference>
<dbReference type="CDD" id="cd12148">
    <property type="entry name" value="fungal_TF_MHR"/>
    <property type="match status" value="1"/>
</dbReference>
<comment type="caution">
    <text evidence="9">The sequence shown here is derived from an EMBL/GenBank/DDBJ whole genome shotgun (WGS) entry which is preliminary data.</text>
</comment>
<dbReference type="InterPro" id="IPR051089">
    <property type="entry name" value="prtT"/>
</dbReference>
<dbReference type="InterPro" id="IPR001138">
    <property type="entry name" value="Zn2Cys6_DnaBD"/>
</dbReference>
<keyword evidence="6" id="KW-0539">Nucleus</keyword>
<dbReference type="GO" id="GO:0000976">
    <property type="term" value="F:transcription cis-regulatory region binding"/>
    <property type="evidence" value="ECO:0007669"/>
    <property type="project" value="TreeGrafter"/>
</dbReference>
<sequence>MAFERERPSRAMHSEPLSLAGKPAAYGSSCANCAQSKRKCIVRAAGGPCQRCYQTNKECKPAQTVRRRGIAKKPAATSQASRLEEKIDSLVSLMKAGGQTGAAFSEVINAAEAASKLGTNQEKYSAPTAEQGSPWTCPDGDQTNASTPATTDSISSPGISDLSSHEAEECLNHFRTFKLQYFPFVHIPLDKSAGQLRKERPFLWLCIMAISTKSTARQHELGLKIRQIVAQELVVQSDKSIDLLLGLLTFIGWASYQFHQFHPKPFLSVFTHLATSLVFDLGLNKPVQVTPSTFNLHQSPRHATPRTMEERRAALGCYLITSIISSFFQRIETFRWTTHLDDSLQILDEQKQCVNDDILIQLVRMRLVVEKNRNRQVSLNDTSEAAGLAEDEATLFSDMKVEIFKSSPNDVVLLHLYSNELEIAASSVSLTPCDVNASRHDHLFQALTSINSWFNILLMIPPAGYVSFSFAVFSQVSRCLLALYRLATLDAPNWDKNLVQQTANPLSILNRLVNALEQVPAVVGIDNSNYPNGDLFSRSAQILRSLRPEWEAKLGSDDMVSVEPSPHDLSGIQMPDASFFGDDSLYDSWFMELMSCTF</sequence>
<evidence type="ECO:0000256" key="1">
    <source>
        <dbReference type="ARBA" id="ARBA00004123"/>
    </source>
</evidence>
<gene>
    <name evidence="9" type="ORF">ABOM_001719</name>
</gene>
<evidence type="ECO:0000313" key="10">
    <source>
        <dbReference type="Proteomes" id="UP000179179"/>
    </source>
</evidence>
<dbReference type="EMBL" id="LYCR01000008">
    <property type="protein sequence ID" value="OGM49463.1"/>
    <property type="molecule type" value="Genomic_DNA"/>
</dbReference>
<proteinExistence type="predicted"/>
<protein>
    <recommendedName>
        <fullName evidence="8">Zn(2)-C6 fungal-type domain-containing protein</fullName>
    </recommendedName>
</protein>
<dbReference type="GeneID" id="34445109"/>
<keyword evidence="2" id="KW-0862">Zinc</keyword>
<dbReference type="PROSITE" id="PS00463">
    <property type="entry name" value="ZN2_CY6_FUNGAL_1"/>
    <property type="match status" value="1"/>
</dbReference>
<dbReference type="GO" id="GO:0000981">
    <property type="term" value="F:DNA-binding transcription factor activity, RNA polymerase II-specific"/>
    <property type="evidence" value="ECO:0007669"/>
    <property type="project" value="InterPro"/>
</dbReference>
<dbReference type="STRING" id="109264.A0A1F8ACN6"/>
<reference evidence="9 10" key="1">
    <citation type="journal article" date="2016" name="Genome Biol. Evol.">
        <title>Draft genome sequence of an aflatoxigenic Aspergillus species, A. bombycis.</title>
        <authorList>
            <person name="Moore G.G."/>
            <person name="Mack B.M."/>
            <person name="Beltz S.B."/>
            <person name="Gilbert M.K."/>
        </authorList>
    </citation>
    <scope>NUCLEOTIDE SEQUENCE [LARGE SCALE GENOMIC DNA]</scope>
    <source>
        <strain evidence="10">NRRL 26010</strain>
    </source>
</reference>
<feature type="compositionally biased region" description="Polar residues" evidence="7">
    <location>
        <begin position="141"/>
        <end position="151"/>
    </location>
</feature>
<dbReference type="CDD" id="cd00067">
    <property type="entry name" value="GAL4"/>
    <property type="match status" value="1"/>
</dbReference>
<evidence type="ECO:0000256" key="5">
    <source>
        <dbReference type="ARBA" id="ARBA00023163"/>
    </source>
</evidence>
<comment type="subcellular location">
    <subcellularLocation>
        <location evidence="1">Nucleus</location>
    </subcellularLocation>
</comment>
<dbReference type="Proteomes" id="UP000179179">
    <property type="component" value="Unassembled WGS sequence"/>
</dbReference>